<sequence length="87" mass="10540">MKHFVYLIVSFNNKRLISYVGYTNNIKKRLKLHNSSKGAKFTRGRKWKIIYKKSYNSKSEAMKKEYLLKHDKKKRLEIKKKYLINAL</sequence>
<name>A0A382YNK3_9ZZZZ</name>
<dbReference type="PROSITE" id="PS50164">
    <property type="entry name" value="GIY_YIG"/>
    <property type="match status" value="1"/>
</dbReference>
<dbReference type="SUPFAM" id="SSF82771">
    <property type="entry name" value="GIY-YIG endonuclease"/>
    <property type="match status" value="1"/>
</dbReference>
<dbReference type="InterPro" id="IPR050190">
    <property type="entry name" value="UPF0213_domain"/>
</dbReference>
<dbReference type="AlphaFoldDB" id="A0A382YNK3"/>
<feature type="domain" description="GIY-YIG" evidence="1">
    <location>
        <begin position="1"/>
        <end position="78"/>
    </location>
</feature>
<dbReference type="Gene3D" id="3.40.1440.10">
    <property type="entry name" value="GIY-YIG endonuclease"/>
    <property type="match status" value="1"/>
</dbReference>
<dbReference type="PANTHER" id="PTHR34477">
    <property type="entry name" value="UPF0213 PROTEIN YHBQ"/>
    <property type="match status" value="1"/>
</dbReference>
<dbReference type="Pfam" id="PF01541">
    <property type="entry name" value="GIY-YIG"/>
    <property type="match status" value="1"/>
</dbReference>
<evidence type="ECO:0000313" key="2">
    <source>
        <dbReference type="EMBL" id="SVD84601.1"/>
    </source>
</evidence>
<dbReference type="InterPro" id="IPR000305">
    <property type="entry name" value="GIY-YIG_endonuc"/>
</dbReference>
<gene>
    <name evidence="2" type="ORF">METZ01_LOCUS437455</name>
</gene>
<dbReference type="InterPro" id="IPR035901">
    <property type="entry name" value="GIY-YIG_endonuc_sf"/>
</dbReference>
<accession>A0A382YNK3</accession>
<dbReference type="EMBL" id="UINC01177136">
    <property type="protein sequence ID" value="SVD84601.1"/>
    <property type="molecule type" value="Genomic_DNA"/>
</dbReference>
<protein>
    <recommendedName>
        <fullName evidence="1">GIY-YIG domain-containing protein</fullName>
    </recommendedName>
</protein>
<reference evidence="2" key="1">
    <citation type="submission" date="2018-05" db="EMBL/GenBank/DDBJ databases">
        <authorList>
            <person name="Lanie J.A."/>
            <person name="Ng W.-L."/>
            <person name="Kazmierczak K.M."/>
            <person name="Andrzejewski T.M."/>
            <person name="Davidsen T.M."/>
            <person name="Wayne K.J."/>
            <person name="Tettelin H."/>
            <person name="Glass J.I."/>
            <person name="Rusch D."/>
            <person name="Podicherti R."/>
            <person name="Tsui H.-C.T."/>
            <person name="Winkler M.E."/>
        </authorList>
    </citation>
    <scope>NUCLEOTIDE SEQUENCE</scope>
</reference>
<organism evidence="2">
    <name type="scientific">marine metagenome</name>
    <dbReference type="NCBI Taxonomy" id="408172"/>
    <lineage>
        <taxon>unclassified sequences</taxon>
        <taxon>metagenomes</taxon>
        <taxon>ecological metagenomes</taxon>
    </lineage>
</organism>
<proteinExistence type="predicted"/>
<evidence type="ECO:0000259" key="1">
    <source>
        <dbReference type="PROSITE" id="PS50164"/>
    </source>
</evidence>
<dbReference type="PANTHER" id="PTHR34477:SF1">
    <property type="entry name" value="UPF0213 PROTEIN YHBQ"/>
    <property type="match status" value="1"/>
</dbReference>